<name>A0A1Q8VRG7_9ACTO</name>
<proteinExistence type="predicted"/>
<dbReference type="Proteomes" id="UP000186394">
    <property type="component" value="Unassembled WGS sequence"/>
</dbReference>
<dbReference type="SUPFAM" id="SSF46689">
    <property type="entry name" value="Homeodomain-like"/>
    <property type="match status" value="1"/>
</dbReference>
<gene>
    <name evidence="2" type="ORF">BKH28_02365</name>
</gene>
<feature type="compositionally biased region" description="Gly residues" evidence="1">
    <location>
        <begin position="268"/>
        <end position="278"/>
    </location>
</feature>
<dbReference type="SUPFAM" id="SSF48498">
    <property type="entry name" value="Tetracyclin repressor-like, C-terminal domain"/>
    <property type="match status" value="1"/>
</dbReference>
<feature type="compositionally biased region" description="Basic and acidic residues" evidence="1">
    <location>
        <begin position="193"/>
        <end position="202"/>
    </location>
</feature>
<accession>A0A1Q8VRG7</accession>
<feature type="compositionally biased region" description="Basic and acidic residues" evidence="1">
    <location>
        <begin position="255"/>
        <end position="266"/>
    </location>
</feature>
<dbReference type="Gene3D" id="1.10.357.10">
    <property type="entry name" value="Tetracycline Repressor, domain 2"/>
    <property type="match status" value="1"/>
</dbReference>
<feature type="region of interest" description="Disordered" evidence="1">
    <location>
        <begin position="238"/>
        <end position="278"/>
    </location>
</feature>
<dbReference type="RefSeq" id="WP_075417328.1">
    <property type="nucleotide sequence ID" value="NZ_MSKL01000006.1"/>
</dbReference>
<dbReference type="AlphaFoldDB" id="A0A1Q8VRG7"/>
<protein>
    <submittedName>
        <fullName evidence="2">TetR family transcriptional regulator</fullName>
    </submittedName>
</protein>
<evidence type="ECO:0000256" key="1">
    <source>
        <dbReference type="SAM" id="MobiDB-lite"/>
    </source>
</evidence>
<dbReference type="EMBL" id="MSKL01000006">
    <property type="protein sequence ID" value="OLO50686.1"/>
    <property type="molecule type" value="Genomic_DNA"/>
</dbReference>
<reference evidence="2 3" key="1">
    <citation type="submission" date="2016-12" db="EMBL/GenBank/DDBJ databases">
        <title>Genomic comparison of strains in the 'Actinomyces naeslundii' group.</title>
        <authorList>
            <person name="Mughal S.R."/>
            <person name="Do T."/>
            <person name="Gilbert S.C."/>
            <person name="Witherden E.A."/>
            <person name="Didelot X."/>
            <person name="Beighton D."/>
        </authorList>
    </citation>
    <scope>NUCLEOTIDE SEQUENCE [LARGE SCALE GENOMIC DNA]</scope>
    <source>
        <strain evidence="2 3">P6N</strain>
    </source>
</reference>
<dbReference type="OrthoDB" id="2570341at2"/>
<evidence type="ECO:0000313" key="2">
    <source>
        <dbReference type="EMBL" id="OLO50686.1"/>
    </source>
</evidence>
<evidence type="ECO:0000313" key="3">
    <source>
        <dbReference type="Proteomes" id="UP000186394"/>
    </source>
</evidence>
<sequence length="278" mass="28815">MTPPALLGRPTGPRPGFSRDDVVDAALGIGIADFTLTAVAKRLGVAVSGLYRTISSREDLLAACLERIAAEVDVPAAGRRWPDAVRAHAEAIWGMLERYPGLAGVIMGVPWAHQLFATRVAHACQVLVDGGLEAEEAGVVLDFVGDTVISTHAQIEVMRSPAGRPEPPAPFLGHEPGQSASDAGRGGATGLEEASRFAKDSKAPALPEALTPNESWLDRGGLDRKIEIIIRGVAAGLAPSATDAGGQQASVSDADVQRHSRVRSEVHGAGGDAGSHGR</sequence>
<dbReference type="InterPro" id="IPR036271">
    <property type="entry name" value="Tet_transcr_reg_TetR-rel_C_sf"/>
</dbReference>
<organism evidence="2 3">
    <name type="scientific">Actinomyces oris</name>
    <dbReference type="NCBI Taxonomy" id="544580"/>
    <lineage>
        <taxon>Bacteria</taxon>
        <taxon>Bacillati</taxon>
        <taxon>Actinomycetota</taxon>
        <taxon>Actinomycetes</taxon>
        <taxon>Actinomycetales</taxon>
        <taxon>Actinomycetaceae</taxon>
        <taxon>Actinomyces</taxon>
    </lineage>
</organism>
<comment type="caution">
    <text evidence="2">The sequence shown here is derived from an EMBL/GenBank/DDBJ whole genome shotgun (WGS) entry which is preliminary data.</text>
</comment>
<feature type="region of interest" description="Disordered" evidence="1">
    <location>
        <begin position="158"/>
        <end position="217"/>
    </location>
</feature>
<dbReference type="InterPro" id="IPR009057">
    <property type="entry name" value="Homeodomain-like_sf"/>
</dbReference>